<dbReference type="AlphaFoldDB" id="A0A0K0FN80"/>
<dbReference type="WBParaSite" id="SVE_1046000.1">
    <property type="protein sequence ID" value="SVE_1046000.1"/>
    <property type="gene ID" value="SVE_1046000"/>
</dbReference>
<reference evidence="2" key="2">
    <citation type="submission" date="2015-08" db="UniProtKB">
        <authorList>
            <consortium name="WormBaseParasite"/>
        </authorList>
    </citation>
    <scope>IDENTIFICATION</scope>
</reference>
<reference evidence="1" key="1">
    <citation type="submission" date="2014-07" db="EMBL/GenBank/DDBJ databases">
        <authorList>
            <person name="Martin A.A"/>
            <person name="De Silva N."/>
        </authorList>
    </citation>
    <scope>NUCLEOTIDE SEQUENCE</scope>
</reference>
<dbReference type="Proteomes" id="UP000035680">
    <property type="component" value="Unassembled WGS sequence"/>
</dbReference>
<accession>A0A0K0FN80</accession>
<protein>
    <submittedName>
        <fullName evidence="2">Uncharacterized protein</fullName>
    </submittedName>
</protein>
<organism evidence="1 2">
    <name type="scientific">Strongyloides venezuelensis</name>
    <name type="common">Threadworm</name>
    <dbReference type="NCBI Taxonomy" id="75913"/>
    <lineage>
        <taxon>Eukaryota</taxon>
        <taxon>Metazoa</taxon>
        <taxon>Ecdysozoa</taxon>
        <taxon>Nematoda</taxon>
        <taxon>Chromadorea</taxon>
        <taxon>Rhabditida</taxon>
        <taxon>Tylenchina</taxon>
        <taxon>Panagrolaimomorpha</taxon>
        <taxon>Strongyloidoidea</taxon>
        <taxon>Strongyloididae</taxon>
        <taxon>Strongyloides</taxon>
    </lineage>
</organism>
<proteinExistence type="predicted"/>
<evidence type="ECO:0000313" key="1">
    <source>
        <dbReference type="Proteomes" id="UP000035680"/>
    </source>
</evidence>
<sequence length="161" mass="18278">MKILIFKKNLPNEGESENFNNVIEDDMSFDDLKSGVNDKILNNSTVGEITENHGYTNVVLDEKIIEETENVDMENLKSQTLVSDEDIFAFLDQNDNKIVYFVDGSATNDPSSKHINVREVGILEVFNSKKLINYYSETSFLKGRLSSPRYEVGGILLYLIL</sequence>
<name>A0A0K0FN80_STRVS</name>
<keyword evidence="1" id="KW-1185">Reference proteome</keyword>
<evidence type="ECO:0000313" key="2">
    <source>
        <dbReference type="WBParaSite" id="SVE_1046000.1"/>
    </source>
</evidence>